<keyword evidence="8" id="KW-1185">Reference proteome</keyword>
<comment type="similarity">
    <text evidence="5">Belongs to the class-II pyridoxal-phosphate-dependent aminotransferase family. MalY/PatB cystathionine beta-lyase subfamily.</text>
</comment>
<dbReference type="Proteomes" id="UP000588112">
    <property type="component" value="Unassembled WGS sequence"/>
</dbReference>
<evidence type="ECO:0000256" key="4">
    <source>
        <dbReference type="ARBA" id="ARBA00023239"/>
    </source>
</evidence>
<dbReference type="Pfam" id="PF00155">
    <property type="entry name" value="Aminotran_1_2"/>
    <property type="match status" value="1"/>
</dbReference>
<reference evidence="7 8" key="1">
    <citation type="submission" date="2020-08" db="EMBL/GenBank/DDBJ databases">
        <title>Sequencing the genomes of 1000 actinobacteria strains.</title>
        <authorList>
            <person name="Klenk H.-P."/>
        </authorList>
    </citation>
    <scope>NUCLEOTIDE SEQUENCE [LARGE SCALE GENOMIC DNA]</scope>
    <source>
        <strain evidence="7 8">DSM 45790</strain>
    </source>
</reference>
<evidence type="ECO:0000313" key="7">
    <source>
        <dbReference type="EMBL" id="MBB5630658.1"/>
    </source>
</evidence>
<feature type="domain" description="Aminotransferase class I/classII large" evidence="6">
    <location>
        <begin position="58"/>
        <end position="383"/>
    </location>
</feature>
<dbReference type="GO" id="GO:0047804">
    <property type="term" value="F:cysteine-S-conjugate beta-lyase activity"/>
    <property type="evidence" value="ECO:0007669"/>
    <property type="project" value="UniProtKB-EC"/>
</dbReference>
<dbReference type="InterPro" id="IPR015422">
    <property type="entry name" value="PyrdxlP-dep_Trfase_small"/>
</dbReference>
<accession>A0A7W8ZBI7</accession>
<comment type="caution">
    <text evidence="7">The sequence shown here is derived from an EMBL/GenBank/DDBJ whole genome shotgun (WGS) entry which is preliminary data.</text>
</comment>
<name>A0A7W8ZBI7_9ACTN</name>
<dbReference type="RefSeq" id="WP_239139241.1">
    <property type="nucleotide sequence ID" value="NZ_BOOS01000018.1"/>
</dbReference>
<evidence type="ECO:0000259" key="6">
    <source>
        <dbReference type="Pfam" id="PF00155"/>
    </source>
</evidence>
<comment type="cofactor">
    <cofactor evidence="1">
        <name>pyridoxal 5'-phosphate</name>
        <dbReference type="ChEBI" id="CHEBI:597326"/>
    </cofactor>
</comment>
<evidence type="ECO:0000256" key="1">
    <source>
        <dbReference type="ARBA" id="ARBA00001933"/>
    </source>
</evidence>
<dbReference type="GO" id="GO:0030170">
    <property type="term" value="F:pyridoxal phosphate binding"/>
    <property type="evidence" value="ECO:0007669"/>
    <property type="project" value="InterPro"/>
</dbReference>
<proteinExistence type="inferred from homology"/>
<keyword evidence="3" id="KW-0663">Pyridoxal phosphate</keyword>
<dbReference type="InterPro" id="IPR051798">
    <property type="entry name" value="Class-II_PLP-Dep_Aminotrans"/>
</dbReference>
<organism evidence="7 8">
    <name type="scientific">Sphaerisporangium krabiense</name>
    <dbReference type="NCBI Taxonomy" id="763782"/>
    <lineage>
        <taxon>Bacteria</taxon>
        <taxon>Bacillati</taxon>
        <taxon>Actinomycetota</taxon>
        <taxon>Actinomycetes</taxon>
        <taxon>Streptosporangiales</taxon>
        <taxon>Streptosporangiaceae</taxon>
        <taxon>Sphaerisporangium</taxon>
    </lineage>
</organism>
<evidence type="ECO:0000256" key="3">
    <source>
        <dbReference type="ARBA" id="ARBA00022898"/>
    </source>
</evidence>
<protein>
    <recommendedName>
        <fullName evidence="2">cysteine-S-conjugate beta-lyase</fullName>
        <ecNumber evidence="2">4.4.1.13</ecNumber>
    </recommendedName>
</protein>
<gene>
    <name evidence="7" type="ORF">BJ981_006422</name>
</gene>
<sequence>MTGTTHGRTGGPLDAFDLGELRARHSSKWREYPQDVLPVWVAEMDTPLAEPIAAALVEAVGRGDTGYAVAGGLPDAFAAFAARRFGWRTDPAAIRLVPDVMAGIVEVLSLVTEPGDRVVVNTPAYPPYFYWIPRIGRELVENPLLLTPGGHRLDLAALERDFAAGAAAFLLCNPHNPTGVVFGEEDLLAVAALAGRYGVRVVTDEIHAPLVFPGARHVPFAGLDAPAAARSITLASASKAWNLAGLKAALAVPGEEARADVARIHPEVSEGAGLLGVIASEVAFTSGEPWLEELLAGLDANRALLGRLLAGRLPEVGYQPPQATYLAWLDLRALGLGDDPAEWFLRRGGTALYPGPRFGAPGRGFARFNFATSGDRVTEAVERMAASLTGGPRAAASH</sequence>
<dbReference type="PANTHER" id="PTHR43525">
    <property type="entry name" value="PROTEIN MALY"/>
    <property type="match status" value="1"/>
</dbReference>
<dbReference type="PANTHER" id="PTHR43525:SF2">
    <property type="entry name" value="CYSTATHIONINE BETA-LYASE-RELATED"/>
    <property type="match status" value="1"/>
</dbReference>
<dbReference type="CDD" id="cd00609">
    <property type="entry name" value="AAT_like"/>
    <property type="match status" value="1"/>
</dbReference>
<dbReference type="InterPro" id="IPR015421">
    <property type="entry name" value="PyrdxlP-dep_Trfase_major"/>
</dbReference>
<dbReference type="AlphaFoldDB" id="A0A7W8ZBI7"/>
<dbReference type="EMBL" id="JACHBR010000002">
    <property type="protein sequence ID" value="MBB5630658.1"/>
    <property type="molecule type" value="Genomic_DNA"/>
</dbReference>
<dbReference type="Gene3D" id="3.40.640.10">
    <property type="entry name" value="Type I PLP-dependent aspartate aminotransferase-like (Major domain)"/>
    <property type="match status" value="1"/>
</dbReference>
<dbReference type="SUPFAM" id="SSF53383">
    <property type="entry name" value="PLP-dependent transferases"/>
    <property type="match status" value="1"/>
</dbReference>
<dbReference type="Gene3D" id="3.90.1150.10">
    <property type="entry name" value="Aspartate Aminotransferase, domain 1"/>
    <property type="match status" value="1"/>
</dbReference>
<evidence type="ECO:0000256" key="2">
    <source>
        <dbReference type="ARBA" id="ARBA00012224"/>
    </source>
</evidence>
<evidence type="ECO:0000313" key="8">
    <source>
        <dbReference type="Proteomes" id="UP000588112"/>
    </source>
</evidence>
<dbReference type="InterPro" id="IPR004839">
    <property type="entry name" value="Aminotransferase_I/II_large"/>
</dbReference>
<evidence type="ECO:0000256" key="5">
    <source>
        <dbReference type="ARBA" id="ARBA00037974"/>
    </source>
</evidence>
<dbReference type="InterPro" id="IPR015424">
    <property type="entry name" value="PyrdxlP-dep_Trfase"/>
</dbReference>
<dbReference type="EC" id="4.4.1.13" evidence="2"/>
<keyword evidence="4 7" id="KW-0456">Lyase</keyword>